<proteinExistence type="predicted"/>
<dbReference type="RefSeq" id="WP_254303561.1">
    <property type="nucleotide sequence ID" value="NZ_LVHI01000023.1"/>
</dbReference>
<accession>A0A177YAQ9</accession>
<feature type="domain" description="Transglycosylase SLT" evidence="2">
    <location>
        <begin position="146"/>
        <end position="192"/>
    </location>
</feature>
<reference evidence="3 4" key="1">
    <citation type="submission" date="2016-03" db="EMBL/GenBank/DDBJ databases">
        <title>Genome sequence of Rhodococcus kyotonensis KB10.</title>
        <authorList>
            <person name="Jeong H."/>
            <person name="Hong C.E."/>
            <person name="Jo S.H."/>
            <person name="Park J.M."/>
        </authorList>
    </citation>
    <scope>NUCLEOTIDE SEQUENCE [LARGE SCALE GENOMIC DNA]</scope>
    <source>
        <strain evidence="3 4">KB10</strain>
    </source>
</reference>
<dbReference type="CDD" id="cd13399">
    <property type="entry name" value="Slt35-like"/>
    <property type="match status" value="1"/>
</dbReference>
<dbReference type="Gene3D" id="1.10.530.10">
    <property type="match status" value="1"/>
</dbReference>
<gene>
    <name evidence="3" type="ORF">A3K89_06880</name>
</gene>
<dbReference type="GO" id="GO:0009253">
    <property type="term" value="P:peptidoglycan catabolic process"/>
    <property type="evidence" value="ECO:0007669"/>
    <property type="project" value="TreeGrafter"/>
</dbReference>
<evidence type="ECO:0000313" key="4">
    <source>
        <dbReference type="Proteomes" id="UP000077519"/>
    </source>
</evidence>
<dbReference type="InterPro" id="IPR023346">
    <property type="entry name" value="Lysozyme-like_dom_sf"/>
</dbReference>
<dbReference type="AlphaFoldDB" id="A0A177YAQ9"/>
<dbReference type="InterPro" id="IPR043426">
    <property type="entry name" value="MltB-like"/>
</dbReference>
<evidence type="ECO:0000313" key="3">
    <source>
        <dbReference type="EMBL" id="OAK52541.1"/>
    </source>
</evidence>
<dbReference type="PANTHER" id="PTHR30163">
    <property type="entry name" value="MEMBRANE-BOUND LYTIC MUREIN TRANSGLYCOSYLASE B"/>
    <property type="match status" value="1"/>
</dbReference>
<dbReference type="SUPFAM" id="SSF53955">
    <property type="entry name" value="Lysozyme-like"/>
    <property type="match status" value="1"/>
</dbReference>
<comment type="caution">
    <text evidence="3">The sequence shown here is derived from an EMBL/GenBank/DDBJ whole genome shotgun (WGS) entry which is preliminary data.</text>
</comment>
<evidence type="ECO:0000256" key="1">
    <source>
        <dbReference type="SAM" id="MobiDB-lite"/>
    </source>
</evidence>
<dbReference type="InterPro" id="IPR031304">
    <property type="entry name" value="SLT_2"/>
</dbReference>
<organism evidence="3 4">
    <name type="scientific">Rhodococcoides kyotonense</name>
    <dbReference type="NCBI Taxonomy" id="398843"/>
    <lineage>
        <taxon>Bacteria</taxon>
        <taxon>Bacillati</taxon>
        <taxon>Actinomycetota</taxon>
        <taxon>Actinomycetes</taxon>
        <taxon>Mycobacteriales</taxon>
        <taxon>Nocardiaceae</taxon>
        <taxon>Rhodococcoides</taxon>
    </lineage>
</organism>
<evidence type="ECO:0000259" key="2">
    <source>
        <dbReference type="Pfam" id="PF13406"/>
    </source>
</evidence>
<dbReference type="PANTHER" id="PTHR30163:SF8">
    <property type="entry name" value="LYTIC MUREIN TRANSGLYCOSYLASE"/>
    <property type="match status" value="1"/>
</dbReference>
<name>A0A177YAQ9_9NOCA</name>
<protein>
    <recommendedName>
        <fullName evidence="2">Transglycosylase SLT domain-containing protein</fullName>
    </recommendedName>
</protein>
<feature type="region of interest" description="Disordered" evidence="1">
    <location>
        <begin position="235"/>
        <end position="258"/>
    </location>
</feature>
<keyword evidence="4" id="KW-1185">Reference proteome</keyword>
<dbReference type="Pfam" id="PF13406">
    <property type="entry name" value="SLT_2"/>
    <property type="match status" value="1"/>
</dbReference>
<dbReference type="GO" id="GO:0008933">
    <property type="term" value="F:peptidoglycan lytic transglycosylase activity"/>
    <property type="evidence" value="ECO:0007669"/>
    <property type="project" value="TreeGrafter"/>
</dbReference>
<sequence>MLCAVVVGAVGAAAVSASVGVVEQPVPVVSPAPLPLADTVPGLTAPSPKPDRTLTIFVPEEPDEPDPEPGPVDPPSVPESVAVAYSNAEAALASENPSCHLPWYLLAGIGQVESGHAYGGQIDADGTTVTRIVGPVRGGDPRHERAVGPMQFIPSTWARYSSDGNDDGDKDPNNIYDATLAAGRYLCAGGLDLSDPADLTAALLRYGNSPVFVADVLAWSQAYLLDGESVTHIPSAPASGAPVEEYRTSPSTIPAPVPDTPPPPALFPFALPPLPPLPCLVSCTAPAP</sequence>
<dbReference type="Proteomes" id="UP000077519">
    <property type="component" value="Unassembled WGS sequence"/>
</dbReference>
<dbReference type="EMBL" id="LVHI01000023">
    <property type="protein sequence ID" value="OAK52541.1"/>
    <property type="molecule type" value="Genomic_DNA"/>
</dbReference>